<sequence length="78" mass="9208">MAFKRTILKQDLAGKLYPQSSNVNAAMQLLRKEIKHSPALNNKLTLVTRNKRAHYFTHRELEVILEHFCITREEFELL</sequence>
<dbReference type="InterPro" id="IPR025342">
    <property type="entry name" value="DUF4248"/>
</dbReference>
<gene>
    <name evidence="1" type="ORF">DFO77_104125</name>
</gene>
<proteinExistence type="predicted"/>
<dbReference type="Pfam" id="PF14053">
    <property type="entry name" value="DUF4248"/>
    <property type="match status" value="1"/>
</dbReference>
<dbReference type="Proteomes" id="UP000252733">
    <property type="component" value="Unassembled WGS sequence"/>
</dbReference>
<evidence type="ECO:0000313" key="2">
    <source>
        <dbReference type="Proteomes" id="UP000252733"/>
    </source>
</evidence>
<evidence type="ECO:0000313" key="1">
    <source>
        <dbReference type="EMBL" id="RCW38367.1"/>
    </source>
</evidence>
<protein>
    <submittedName>
        <fullName evidence="1">Uncharacterized protein DUF4248</fullName>
    </submittedName>
</protein>
<comment type="caution">
    <text evidence="1">The sequence shown here is derived from an EMBL/GenBank/DDBJ whole genome shotgun (WGS) entry which is preliminary data.</text>
</comment>
<dbReference type="EMBL" id="QPIZ01000004">
    <property type="protein sequence ID" value="RCW38367.1"/>
    <property type="molecule type" value="Genomic_DNA"/>
</dbReference>
<accession>A0A368VAU8</accession>
<keyword evidence="2" id="KW-1185">Reference proteome</keyword>
<organism evidence="1 2">
    <name type="scientific">Marinilabilia salmonicolor</name>
    <dbReference type="NCBI Taxonomy" id="989"/>
    <lineage>
        <taxon>Bacteria</taxon>
        <taxon>Pseudomonadati</taxon>
        <taxon>Bacteroidota</taxon>
        <taxon>Bacteroidia</taxon>
        <taxon>Marinilabiliales</taxon>
        <taxon>Marinilabiliaceae</taxon>
        <taxon>Marinilabilia</taxon>
    </lineage>
</organism>
<dbReference type="RefSeq" id="WP_114436549.1">
    <property type="nucleotide sequence ID" value="NZ_QPIZ01000004.1"/>
</dbReference>
<name>A0A368VAU8_9BACT</name>
<reference evidence="1 2" key="1">
    <citation type="submission" date="2018-07" db="EMBL/GenBank/DDBJ databases">
        <title>Freshwater and sediment microbial communities from various areas in North America, analyzing microbe dynamics in response to fracking.</title>
        <authorList>
            <person name="Lamendella R."/>
        </authorList>
    </citation>
    <scope>NUCLEOTIDE SEQUENCE [LARGE SCALE GENOMIC DNA]</scope>
    <source>
        <strain evidence="1 2">160A</strain>
    </source>
</reference>
<dbReference type="AlphaFoldDB" id="A0A368VAU8"/>